<keyword evidence="4" id="KW-1185">Reference proteome</keyword>
<protein>
    <recommendedName>
        <fullName evidence="2">Nephrocystin 3-like N-terminal domain-containing protein</fullName>
    </recommendedName>
</protein>
<evidence type="ECO:0000313" key="4">
    <source>
        <dbReference type="Proteomes" id="UP000772434"/>
    </source>
</evidence>
<dbReference type="Pfam" id="PF24883">
    <property type="entry name" value="NPHP3_N"/>
    <property type="match status" value="1"/>
</dbReference>
<dbReference type="Proteomes" id="UP000772434">
    <property type="component" value="Unassembled WGS sequence"/>
</dbReference>
<dbReference type="EMBL" id="JADNRY010000034">
    <property type="protein sequence ID" value="KAF9071171.1"/>
    <property type="molecule type" value="Genomic_DNA"/>
</dbReference>
<feature type="domain" description="Nephrocystin 3-like N-terminal" evidence="2">
    <location>
        <begin position="2"/>
        <end position="129"/>
    </location>
</feature>
<evidence type="ECO:0000259" key="2">
    <source>
        <dbReference type="Pfam" id="PF24883"/>
    </source>
</evidence>
<dbReference type="InterPro" id="IPR056884">
    <property type="entry name" value="NPHP3-like_N"/>
</dbReference>
<dbReference type="AlphaFoldDB" id="A0A9P5PXE8"/>
<organism evidence="3 4">
    <name type="scientific">Rhodocollybia butyracea</name>
    <dbReference type="NCBI Taxonomy" id="206335"/>
    <lineage>
        <taxon>Eukaryota</taxon>
        <taxon>Fungi</taxon>
        <taxon>Dikarya</taxon>
        <taxon>Basidiomycota</taxon>
        <taxon>Agaricomycotina</taxon>
        <taxon>Agaricomycetes</taxon>
        <taxon>Agaricomycetidae</taxon>
        <taxon>Agaricales</taxon>
        <taxon>Marasmiineae</taxon>
        <taxon>Omphalotaceae</taxon>
        <taxon>Rhodocollybia</taxon>
    </lineage>
</organism>
<sequence length="213" mass="24412">MRTLSNQLQSDGRLGGCFVFKRGHPTRGNAKVLFVTIAYQLALNVHWLRGPISQVVDHNPSVLARSIDIQLQKLISEPCCMHPNQAPLTILIDGLDECEGQGVHLNILHAIRTCFTPHPLPLRFIIASRPEAHIREMFESSFYHGVYRSFNVWKSFDDIRTYFLDEFARIHREQHQTMSTIPLPWPVPKVLDTLVEKSSGYFIYASTIIKFVD</sequence>
<keyword evidence="1" id="KW-0677">Repeat</keyword>
<dbReference type="PANTHER" id="PTHR10039:SF14">
    <property type="entry name" value="NACHT DOMAIN-CONTAINING PROTEIN"/>
    <property type="match status" value="1"/>
</dbReference>
<dbReference type="OrthoDB" id="4760524at2759"/>
<dbReference type="PANTHER" id="PTHR10039">
    <property type="entry name" value="AMELOGENIN"/>
    <property type="match status" value="1"/>
</dbReference>
<accession>A0A9P5PXE8</accession>
<feature type="non-terminal residue" evidence="3">
    <location>
        <position position="213"/>
    </location>
</feature>
<gene>
    <name evidence="3" type="ORF">BDP27DRAFT_1219463</name>
</gene>
<name>A0A9P5PXE8_9AGAR</name>
<reference evidence="3" key="1">
    <citation type="submission" date="2020-11" db="EMBL/GenBank/DDBJ databases">
        <authorList>
            <consortium name="DOE Joint Genome Institute"/>
            <person name="Ahrendt S."/>
            <person name="Riley R."/>
            <person name="Andreopoulos W."/>
            <person name="Labutti K."/>
            <person name="Pangilinan J."/>
            <person name="Ruiz-Duenas F.J."/>
            <person name="Barrasa J.M."/>
            <person name="Sanchez-Garcia M."/>
            <person name="Camarero S."/>
            <person name="Miyauchi S."/>
            <person name="Serrano A."/>
            <person name="Linde D."/>
            <person name="Babiker R."/>
            <person name="Drula E."/>
            <person name="Ayuso-Fernandez I."/>
            <person name="Pacheco R."/>
            <person name="Padilla G."/>
            <person name="Ferreira P."/>
            <person name="Barriuso J."/>
            <person name="Kellner H."/>
            <person name="Castanera R."/>
            <person name="Alfaro M."/>
            <person name="Ramirez L."/>
            <person name="Pisabarro A.G."/>
            <person name="Kuo A."/>
            <person name="Tritt A."/>
            <person name="Lipzen A."/>
            <person name="He G."/>
            <person name="Yan M."/>
            <person name="Ng V."/>
            <person name="Cullen D."/>
            <person name="Martin F."/>
            <person name="Rosso M.-N."/>
            <person name="Henrissat B."/>
            <person name="Hibbett D."/>
            <person name="Martinez A.T."/>
            <person name="Grigoriev I.V."/>
        </authorList>
    </citation>
    <scope>NUCLEOTIDE SEQUENCE</scope>
    <source>
        <strain evidence="3">AH 40177</strain>
    </source>
</reference>
<evidence type="ECO:0000256" key="1">
    <source>
        <dbReference type="ARBA" id="ARBA00022737"/>
    </source>
</evidence>
<comment type="caution">
    <text evidence="3">The sequence shown here is derived from an EMBL/GenBank/DDBJ whole genome shotgun (WGS) entry which is preliminary data.</text>
</comment>
<evidence type="ECO:0000313" key="3">
    <source>
        <dbReference type="EMBL" id="KAF9071171.1"/>
    </source>
</evidence>
<proteinExistence type="predicted"/>